<evidence type="ECO:0000313" key="1">
    <source>
        <dbReference type="EMBL" id="GME78558.1"/>
    </source>
</evidence>
<evidence type="ECO:0000313" key="2">
    <source>
        <dbReference type="Proteomes" id="UP001165064"/>
    </source>
</evidence>
<reference evidence="1" key="1">
    <citation type="submission" date="2023-04" db="EMBL/GenBank/DDBJ databases">
        <title>Ambrosiozyma monospora NBRC 10751.</title>
        <authorList>
            <person name="Ichikawa N."/>
            <person name="Sato H."/>
            <person name="Tonouchi N."/>
        </authorList>
    </citation>
    <scope>NUCLEOTIDE SEQUENCE</scope>
    <source>
        <strain evidence="1">NBRC 10751</strain>
    </source>
</reference>
<sequence length="136" mass="15231">MQAIPSPAGRWTEISVDVVSSFSSVPFLGTTMDSVLVVVDLFSSHVHFHPINKSFSLKDFENILLMNHLPLHGIPSIIHSDQGSQFTHHAVQALLKNLGSPSNFSVSAHHQSNCMAERYIRTLQDYLRCFIQENDD</sequence>
<keyword evidence="2" id="KW-1185">Reference proteome</keyword>
<comment type="caution">
    <text evidence="1">The sequence shown here is derived from an EMBL/GenBank/DDBJ whole genome shotgun (WGS) entry which is preliminary data.</text>
</comment>
<proteinExistence type="predicted"/>
<name>A0ACB5T0G6_AMBMO</name>
<accession>A0ACB5T0G6</accession>
<dbReference type="EMBL" id="BSXS01002240">
    <property type="protein sequence ID" value="GME78558.1"/>
    <property type="molecule type" value="Genomic_DNA"/>
</dbReference>
<gene>
    <name evidence="1" type="ORF">Amon02_000349900</name>
</gene>
<dbReference type="Proteomes" id="UP001165064">
    <property type="component" value="Unassembled WGS sequence"/>
</dbReference>
<protein>
    <submittedName>
        <fullName evidence="1">Unnamed protein product</fullName>
    </submittedName>
</protein>
<organism evidence="1 2">
    <name type="scientific">Ambrosiozyma monospora</name>
    <name type="common">Yeast</name>
    <name type="synonym">Endomycopsis monosporus</name>
    <dbReference type="NCBI Taxonomy" id="43982"/>
    <lineage>
        <taxon>Eukaryota</taxon>
        <taxon>Fungi</taxon>
        <taxon>Dikarya</taxon>
        <taxon>Ascomycota</taxon>
        <taxon>Saccharomycotina</taxon>
        <taxon>Pichiomycetes</taxon>
        <taxon>Pichiales</taxon>
        <taxon>Pichiaceae</taxon>
        <taxon>Ambrosiozyma</taxon>
    </lineage>
</organism>